<reference evidence="2" key="1">
    <citation type="submission" date="2021-01" db="EMBL/GenBank/DDBJ databases">
        <authorList>
            <person name="Li R."/>
            <person name="Bekaert M."/>
        </authorList>
    </citation>
    <scope>NUCLEOTIDE SEQUENCE</scope>
    <source>
        <strain evidence="2">Farmed</strain>
    </source>
</reference>
<dbReference type="AlphaFoldDB" id="A0A812DTT2"/>
<protein>
    <submittedName>
        <fullName evidence="2">Uncharacterized protein</fullName>
    </submittedName>
</protein>
<dbReference type="EMBL" id="CAHIKZ030003999">
    <property type="protein sequence ID" value="CAE1306177.1"/>
    <property type="molecule type" value="Genomic_DNA"/>
</dbReference>
<evidence type="ECO:0000256" key="1">
    <source>
        <dbReference type="SAM" id="Phobius"/>
    </source>
</evidence>
<accession>A0A812DTT2</accession>
<organism evidence="2 3">
    <name type="scientific">Acanthosepion pharaonis</name>
    <name type="common">Pharaoh cuttlefish</name>
    <name type="synonym">Sepia pharaonis</name>
    <dbReference type="NCBI Taxonomy" id="158019"/>
    <lineage>
        <taxon>Eukaryota</taxon>
        <taxon>Metazoa</taxon>
        <taxon>Spiralia</taxon>
        <taxon>Lophotrochozoa</taxon>
        <taxon>Mollusca</taxon>
        <taxon>Cephalopoda</taxon>
        <taxon>Coleoidea</taxon>
        <taxon>Decapodiformes</taxon>
        <taxon>Sepiida</taxon>
        <taxon>Sepiina</taxon>
        <taxon>Sepiidae</taxon>
        <taxon>Acanthosepion</taxon>
    </lineage>
</organism>
<proteinExistence type="predicted"/>
<evidence type="ECO:0000313" key="3">
    <source>
        <dbReference type="Proteomes" id="UP000597762"/>
    </source>
</evidence>
<keyword evidence="3" id="KW-1185">Reference proteome</keyword>
<keyword evidence="1" id="KW-0812">Transmembrane</keyword>
<keyword evidence="1" id="KW-1133">Transmembrane helix</keyword>
<comment type="caution">
    <text evidence="2">The sequence shown here is derived from an EMBL/GenBank/DDBJ whole genome shotgun (WGS) entry which is preliminary data.</text>
</comment>
<dbReference type="Proteomes" id="UP000597762">
    <property type="component" value="Unassembled WGS sequence"/>
</dbReference>
<gene>
    <name evidence="2" type="ORF">SPHA_58465</name>
</gene>
<keyword evidence="1" id="KW-0472">Membrane</keyword>
<name>A0A812DTT2_ACAPH</name>
<feature type="transmembrane region" description="Helical" evidence="1">
    <location>
        <begin position="32"/>
        <end position="52"/>
    </location>
</feature>
<feature type="transmembrane region" description="Helical" evidence="1">
    <location>
        <begin position="6"/>
        <end position="25"/>
    </location>
</feature>
<sequence length="150" mass="16584">MTGPFYLGASQGGLSFTLQALFLASRSCAKMVAVWMSAFSALGGILSGPTLLPDLRDLMALFFSLSDQYPCFCCQPLLLFPPQDYLACLLPGITQAVPLFFSCFFWQLGNQHEFVPQFQLEFFCFPPLFLSQAVYVDFVRCSSGPVNVGF</sequence>
<evidence type="ECO:0000313" key="2">
    <source>
        <dbReference type="EMBL" id="CAE1306177.1"/>
    </source>
</evidence>